<reference evidence="1 2" key="1">
    <citation type="journal article" date="2019" name="Sci. Rep.">
        <title>Orb-weaving spider Araneus ventricosus genome elucidates the spidroin gene catalogue.</title>
        <authorList>
            <person name="Kono N."/>
            <person name="Nakamura H."/>
            <person name="Ohtoshi R."/>
            <person name="Moran D.A.P."/>
            <person name="Shinohara A."/>
            <person name="Yoshida Y."/>
            <person name="Fujiwara M."/>
            <person name="Mori M."/>
            <person name="Tomita M."/>
            <person name="Arakawa K."/>
        </authorList>
    </citation>
    <scope>NUCLEOTIDE SEQUENCE [LARGE SCALE GENOMIC DNA]</scope>
</reference>
<dbReference type="EMBL" id="BGPR01025248">
    <property type="protein sequence ID" value="GBN93992.1"/>
    <property type="molecule type" value="Genomic_DNA"/>
</dbReference>
<organism evidence="1 2">
    <name type="scientific">Araneus ventricosus</name>
    <name type="common">Orbweaver spider</name>
    <name type="synonym">Epeira ventricosa</name>
    <dbReference type="NCBI Taxonomy" id="182803"/>
    <lineage>
        <taxon>Eukaryota</taxon>
        <taxon>Metazoa</taxon>
        <taxon>Ecdysozoa</taxon>
        <taxon>Arthropoda</taxon>
        <taxon>Chelicerata</taxon>
        <taxon>Arachnida</taxon>
        <taxon>Araneae</taxon>
        <taxon>Araneomorphae</taxon>
        <taxon>Entelegynae</taxon>
        <taxon>Araneoidea</taxon>
        <taxon>Araneidae</taxon>
        <taxon>Araneus</taxon>
    </lineage>
</organism>
<evidence type="ECO:0000313" key="2">
    <source>
        <dbReference type="Proteomes" id="UP000499080"/>
    </source>
</evidence>
<accession>A0A4Y2T073</accession>
<evidence type="ECO:0000313" key="1">
    <source>
        <dbReference type="EMBL" id="GBN93992.1"/>
    </source>
</evidence>
<feature type="non-terminal residue" evidence="1">
    <location>
        <position position="1"/>
    </location>
</feature>
<comment type="caution">
    <text evidence="1">The sequence shown here is derived from an EMBL/GenBank/DDBJ whole genome shotgun (WGS) entry which is preliminary data.</text>
</comment>
<sequence length="73" mass="8196">RGGVNLEILRLFFPPLPNTEDLPDTTLFAIQYTSSRIFTIHGYNALIFLDIVNKQDGGKETALCESKLWTGPQ</sequence>
<gene>
    <name evidence="1" type="ORF">AVEN_196230_1</name>
</gene>
<dbReference type="Proteomes" id="UP000499080">
    <property type="component" value="Unassembled WGS sequence"/>
</dbReference>
<protein>
    <submittedName>
        <fullName evidence="1">Uncharacterized protein</fullName>
    </submittedName>
</protein>
<proteinExistence type="predicted"/>
<keyword evidence="2" id="KW-1185">Reference proteome</keyword>
<name>A0A4Y2T073_ARAVE</name>
<dbReference type="AlphaFoldDB" id="A0A4Y2T073"/>